<dbReference type="STRING" id="525909.Afer_1773"/>
<feature type="region of interest" description="Disordered" evidence="1">
    <location>
        <begin position="37"/>
        <end position="90"/>
    </location>
</feature>
<gene>
    <name evidence="2" type="ordered locus">Afer_1773</name>
</gene>
<evidence type="ECO:0000313" key="2">
    <source>
        <dbReference type="EMBL" id="ACU54687.1"/>
    </source>
</evidence>
<reference evidence="2 3" key="1">
    <citation type="journal article" date="2009" name="Stand. Genomic Sci.">
        <title>Complete genome sequence of Acidimicrobium ferrooxidans type strain (ICP).</title>
        <authorList>
            <person name="Clum A."/>
            <person name="Nolan M."/>
            <person name="Lang E."/>
            <person name="Glavina Del Rio T."/>
            <person name="Tice H."/>
            <person name="Copeland A."/>
            <person name="Cheng J.F."/>
            <person name="Lucas S."/>
            <person name="Chen F."/>
            <person name="Bruce D."/>
            <person name="Goodwin L."/>
            <person name="Pitluck S."/>
            <person name="Ivanova N."/>
            <person name="Mavrommatis K."/>
            <person name="Mikhailova N."/>
            <person name="Pati A."/>
            <person name="Chen A."/>
            <person name="Palaniappan K."/>
            <person name="Goker M."/>
            <person name="Spring S."/>
            <person name="Land M."/>
            <person name="Hauser L."/>
            <person name="Chang Y.J."/>
            <person name="Jeffries C.C."/>
            <person name="Chain P."/>
            <person name="Bristow J."/>
            <person name="Eisen J.A."/>
            <person name="Markowitz V."/>
            <person name="Hugenholtz P."/>
            <person name="Kyrpides N.C."/>
            <person name="Klenk H.P."/>
            <person name="Lapidus A."/>
        </authorList>
    </citation>
    <scope>NUCLEOTIDE SEQUENCE [LARGE SCALE GENOMIC DNA]</scope>
    <source>
        <strain evidence="3">DSM 10331 / JCM 15462 / NBRC 103882 / ICP</strain>
    </source>
</reference>
<accession>C7M139</accession>
<dbReference type="KEGG" id="afo:Afer_1773"/>
<evidence type="ECO:0000313" key="3">
    <source>
        <dbReference type="Proteomes" id="UP000000771"/>
    </source>
</evidence>
<sequence length="90" mass="9138">MGTAAVVVDGATLGPVASSTGVTDVELVRGVGSEVDEPEVVGVGPEPVGSEVDDPEVVGVGDGPVEPDEPEPEDPWPSPLQVDTCYRRKG</sequence>
<feature type="compositionally biased region" description="Acidic residues" evidence="1">
    <location>
        <begin position="65"/>
        <end position="74"/>
    </location>
</feature>
<dbReference type="AlphaFoldDB" id="C7M139"/>
<keyword evidence="3" id="KW-1185">Reference proteome</keyword>
<dbReference type="HOGENOM" id="CLU_2434154_0_0_11"/>
<evidence type="ECO:0000256" key="1">
    <source>
        <dbReference type="SAM" id="MobiDB-lite"/>
    </source>
</evidence>
<dbReference type="EMBL" id="CP001631">
    <property type="protein sequence ID" value="ACU54687.1"/>
    <property type="molecule type" value="Genomic_DNA"/>
</dbReference>
<name>C7M139_ACIFD</name>
<dbReference type="Proteomes" id="UP000000771">
    <property type="component" value="Chromosome"/>
</dbReference>
<organism evidence="2 3">
    <name type="scientific">Acidimicrobium ferrooxidans (strain DSM 10331 / JCM 15462 / NBRC 103882 / ICP)</name>
    <dbReference type="NCBI Taxonomy" id="525909"/>
    <lineage>
        <taxon>Bacteria</taxon>
        <taxon>Bacillati</taxon>
        <taxon>Actinomycetota</taxon>
        <taxon>Acidimicrobiia</taxon>
        <taxon>Acidimicrobiales</taxon>
        <taxon>Acidimicrobiaceae</taxon>
        <taxon>Acidimicrobium</taxon>
    </lineage>
</organism>
<protein>
    <submittedName>
        <fullName evidence="2">Uncharacterized protein</fullName>
    </submittedName>
</protein>
<proteinExistence type="predicted"/>
<feature type="compositionally biased region" description="Low complexity" evidence="1">
    <location>
        <begin position="40"/>
        <end position="50"/>
    </location>
</feature>